<dbReference type="CDD" id="cd02015">
    <property type="entry name" value="TPP_AHAS"/>
    <property type="match status" value="1"/>
</dbReference>
<protein>
    <recommendedName>
        <fullName evidence="4 11">Acetolactate synthase</fullName>
        <ecNumber evidence="4 11">2.2.1.6</ecNumber>
    </recommendedName>
</protein>
<proteinExistence type="inferred from homology"/>
<evidence type="ECO:0000256" key="2">
    <source>
        <dbReference type="ARBA" id="ARBA00005025"/>
    </source>
</evidence>
<keyword evidence="5 11" id="KW-0028">Amino-acid biosynthesis</keyword>
<keyword evidence="8 11" id="KW-0460">Magnesium</keyword>
<dbReference type="GO" id="GO:0050660">
    <property type="term" value="F:flavin adenine dinucleotide binding"/>
    <property type="evidence" value="ECO:0007669"/>
    <property type="project" value="InterPro"/>
</dbReference>
<comment type="caution">
    <text evidence="15">The sequence shown here is derived from an EMBL/GenBank/DDBJ whole genome shotgun (WGS) entry which is preliminary data.</text>
</comment>
<reference evidence="15 16" key="1">
    <citation type="submission" date="2018-02" db="EMBL/GenBank/DDBJ databases">
        <title>Insights into the biology of acidophilic members of the Acidiferrobacteraceae family derived from comparative genomic analyses.</title>
        <authorList>
            <person name="Issotta F."/>
            <person name="Thyssen C."/>
            <person name="Mena C."/>
            <person name="Moya A."/>
            <person name="Bellenberg S."/>
            <person name="Sproer C."/>
            <person name="Covarrubias P.C."/>
            <person name="Sand W."/>
            <person name="Quatrini R."/>
            <person name="Vera M."/>
        </authorList>
    </citation>
    <scope>NUCLEOTIDE SEQUENCE [LARGE SCALE GENOMIC DNA]</scope>
    <source>
        <strain evidence="16">m-1</strain>
    </source>
</reference>
<evidence type="ECO:0000259" key="13">
    <source>
        <dbReference type="Pfam" id="PF02775"/>
    </source>
</evidence>
<accession>A0A368HKZ4</accession>
<evidence type="ECO:0000256" key="4">
    <source>
        <dbReference type="ARBA" id="ARBA00013145"/>
    </source>
</evidence>
<dbReference type="PANTHER" id="PTHR18968:SF170">
    <property type="entry name" value="ACETOLACTATE SYNTHASE ISOZYME 1 LARGE SUBUNIT"/>
    <property type="match status" value="1"/>
</dbReference>
<dbReference type="InterPro" id="IPR045229">
    <property type="entry name" value="TPP_enz"/>
</dbReference>
<dbReference type="RefSeq" id="WP_114282356.1">
    <property type="nucleotide sequence ID" value="NZ_PSYR01000001.1"/>
</dbReference>
<dbReference type="GO" id="GO:0005948">
    <property type="term" value="C:acetolactate synthase complex"/>
    <property type="evidence" value="ECO:0007669"/>
    <property type="project" value="TreeGrafter"/>
</dbReference>
<evidence type="ECO:0000259" key="14">
    <source>
        <dbReference type="Pfam" id="PF02776"/>
    </source>
</evidence>
<dbReference type="Pfam" id="PF00205">
    <property type="entry name" value="TPP_enzyme_M"/>
    <property type="match status" value="1"/>
</dbReference>
<dbReference type="InterPro" id="IPR011766">
    <property type="entry name" value="TPP_enzyme_TPP-bd"/>
</dbReference>
<dbReference type="InterPro" id="IPR012846">
    <property type="entry name" value="Acetolactate_synth_lsu"/>
</dbReference>
<evidence type="ECO:0000256" key="11">
    <source>
        <dbReference type="RuleBase" id="RU003591"/>
    </source>
</evidence>
<sequence length="570" mass="59916">MSVTCAELLVTLLERHGVRLVAGIPGGTILPIYDALARSAQIRHLLVRHEQAAGFVAQGYARATGRVGVCLASSGPGATNLLTAVADAQRDSIPLLAITGQVPRAMIGTDAFQEVDTCALARVVTKFSAQVRRADELPGILATALSEAQSGRPGPVWIDIPKDVQTECVSDACALPQASAPALPATPADTIVEAAAEAIAGAQRPILYLGGGLVQAQAAPLARALAECQDMPAVMTLMALGTFPKGHPLSLGMLGMHGSRASHAVLRETDLLIALGARFDDRATGRLADFCPQAKVIHVDIDARELGKLRIPDIAIAGDLGCVLRALLPRLRPRTRPLWQARVAALRAAYPDREGGPGAPRALLQKVARAAPAEAIVVSDVGQHQMWVAQHYPLADARRWLTSGGLGTMGFGLPVAIGAAYARPEVPVICFTGDGGLLMNIQELATAAEADVNVKVIVLDNQSLGLVAQQQALFYAAPGFGSRFAQATDYVTIARGFGIPAFDAGDAGEGPDFWSDVLTTQGPCLVRVPVDAREQALPIVPPGPPIGRRSADRSGRRRIVQPSVPRWYRA</sequence>
<dbReference type="PANTHER" id="PTHR18968">
    <property type="entry name" value="THIAMINE PYROPHOSPHATE ENZYMES"/>
    <property type="match status" value="1"/>
</dbReference>
<dbReference type="GO" id="GO:0009097">
    <property type="term" value="P:isoleucine biosynthetic process"/>
    <property type="evidence" value="ECO:0007669"/>
    <property type="project" value="UniProtKB-UniPathway"/>
</dbReference>
<dbReference type="NCBIfam" id="TIGR00118">
    <property type="entry name" value="acolac_lg"/>
    <property type="match status" value="1"/>
</dbReference>
<evidence type="ECO:0000256" key="1">
    <source>
        <dbReference type="ARBA" id="ARBA00004974"/>
    </source>
</evidence>
<evidence type="ECO:0000256" key="10">
    <source>
        <dbReference type="ARBA" id="ARBA00023304"/>
    </source>
</evidence>
<dbReference type="FunFam" id="3.40.50.1220:FF:000008">
    <property type="entry name" value="Acetolactate synthase"/>
    <property type="match status" value="1"/>
</dbReference>
<dbReference type="Pfam" id="PF02775">
    <property type="entry name" value="TPP_enzyme_C"/>
    <property type="match status" value="1"/>
</dbReference>
<dbReference type="FunFam" id="3.40.50.970:FF:000007">
    <property type="entry name" value="Acetolactate synthase"/>
    <property type="match status" value="1"/>
</dbReference>
<dbReference type="InterPro" id="IPR029061">
    <property type="entry name" value="THDP-binding"/>
</dbReference>
<dbReference type="InterPro" id="IPR039368">
    <property type="entry name" value="AHAS_TPP"/>
</dbReference>
<evidence type="ECO:0000256" key="9">
    <source>
        <dbReference type="ARBA" id="ARBA00023052"/>
    </source>
</evidence>
<dbReference type="EC" id="2.2.1.6" evidence="4 11"/>
<evidence type="ECO:0000313" key="16">
    <source>
        <dbReference type="Proteomes" id="UP000253250"/>
    </source>
</evidence>
<keyword evidence="10 11" id="KW-0100">Branched-chain amino acid biosynthesis</keyword>
<dbReference type="EMBL" id="PSYR01000001">
    <property type="protein sequence ID" value="RCN58950.1"/>
    <property type="molecule type" value="Genomic_DNA"/>
</dbReference>
<feature type="domain" description="Thiamine pyrophosphate enzyme N-terminal TPP-binding" evidence="14">
    <location>
        <begin position="4"/>
        <end position="119"/>
    </location>
</feature>
<dbReference type="GO" id="GO:0000287">
    <property type="term" value="F:magnesium ion binding"/>
    <property type="evidence" value="ECO:0007669"/>
    <property type="project" value="UniProtKB-UniRule"/>
</dbReference>
<name>A0A368HKZ4_9GAMM</name>
<evidence type="ECO:0000256" key="6">
    <source>
        <dbReference type="ARBA" id="ARBA00022679"/>
    </source>
</evidence>
<dbReference type="UniPathway" id="UPA00049">
    <property type="reaction ID" value="UER00059"/>
</dbReference>
<comment type="catalytic activity">
    <reaction evidence="11">
        <text>2 pyruvate + H(+) = (2S)-2-acetolactate + CO2</text>
        <dbReference type="Rhea" id="RHEA:25249"/>
        <dbReference type="ChEBI" id="CHEBI:15361"/>
        <dbReference type="ChEBI" id="CHEBI:15378"/>
        <dbReference type="ChEBI" id="CHEBI:16526"/>
        <dbReference type="ChEBI" id="CHEBI:58476"/>
        <dbReference type="EC" id="2.2.1.6"/>
    </reaction>
</comment>
<evidence type="ECO:0000256" key="5">
    <source>
        <dbReference type="ARBA" id="ARBA00022605"/>
    </source>
</evidence>
<keyword evidence="6 11" id="KW-0808">Transferase</keyword>
<comment type="cofactor">
    <cofactor evidence="11">
        <name>thiamine diphosphate</name>
        <dbReference type="ChEBI" id="CHEBI:58937"/>
    </cofactor>
    <text evidence="11">Binds 1 thiamine pyrophosphate per subunit.</text>
</comment>
<dbReference type="GO" id="GO:0003984">
    <property type="term" value="F:acetolactate synthase activity"/>
    <property type="evidence" value="ECO:0007669"/>
    <property type="project" value="UniProtKB-EC"/>
</dbReference>
<dbReference type="Proteomes" id="UP000253250">
    <property type="component" value="Unassembled WGS sequence"/>
</dbReference>
<comment type="similarity">
    <text evidence="3 11">Belongs to the TPP enzyme family.</text>
</comment>
<organism evidence="15 16">
    <name type="scientific">Acidiferrobacter thiooxydans</name>
    <dbReference type="NCBI Taxonomy" id="163359"/>
    <lineage>
        <taxon>Bacteria</taxon>
        <taxon>Pseudomonadati</taxon>
        <taxon>Pseudomonadota</taxon>
        <taxon>Gammaproteobacteria</taxon>
        <taxon>Acidiferrobacterales</taxon>
        <taxon>Acidiferrobacteraceae</taxon>
        <taxon>Acidiferrobacter</taxon>
    </lineage>
</organism>
<keyword evidence="16" id="KW-1185">Reference proteome</keyword>
<dbReference type="Gene3D" id="3.40.50.970">
    <property type="match status" value="2"/>
</dbReference>
<gene>
    <name evidence="15" type="primary">ilvB</name>
    <name evidence="15" type="ORF">C4900_04115</name>
</gene>
<dbReference type="InterPro" id="IPR029035">
    <property type="entry name" value="DHS-like_NAD/FAD-binding_dom"/>
</dbReference>
<dbReference type="Pfam" id="PF02776">
    <property type="entry name" value="TPP_enzyme_N"/>
    <property type="match status" value="1"/>
</dbReference>
<feature type="domain" description="Thiamine pyrophosphate enzyme TPP-binding" evidence="13">
    <location>
        <begin position="380"/>
        <end position="528"/>
    </location>
</feature>
<dbReference type="InterPro" id="IPR000399">
    <property type="entry name" value="TPP-bd_CS"/>
</dbReference>
<evidence type="ECO:0000256" key="7">
    <source>
        <dbReference type="ARBA" id="ARBA00022723"/>
    </source>
</evidence>
<dbReference type="AlphaFoldDB" id="A0A368HKZ4"/>
<dbReference type="SUPFAM" id="SSF52518">
    <property type="entry name" value="Thiamin diphosphate-binding fold (THDP-binding)"/>
    <property type="match status" value="2"/>
</dbReference>
<evidence type="ECO:0000259" key="12">
    <source>
        <dbReference type="Pfam" id="PF00205"/>
    </source>
</evidence>
<dbReference type="UniPathway" id="UPA00047">
    <property type="reaction ID" value="UER00055"/>
</dbReference>
<keyword evidence="7 11" id="KW-0479">Metal-binding</keyword>
<dbReference type="CDD" id="cd07035">
    <property type="entry name" value="TPP_PYR_POX_like"/>
    <property type="match status" value="1"/>
</dbReference>
<dbReference type="InterPro" id="IPR012000">
    <property type="entry name" value="Thiamin_PyroP_enz_cen_dom"/>
</dbReference>
<dbReference type="InterPro" id="IPR012001">
    <property type="entry name" value="Thiamin_PyroP_enz_TPP-bd_dom"/>
</dbReference>
<evidence type="ECO:0000256" key="8">
    <source>
        <dbReference type="ARBA" id="ARBA00022842"/>
    </source>
</evidence>
<dbReference type="GO" id="GO:0009099">
    <property type="term" value="P:L-valine biosynthetic process"/>
    <property type="evidence" value="ECO:0007669"/>
    <property type="project" value="UniProtKB-UniPathway"/>
</dbReference>
<comment type="cofactor">
    <cofactor evidence="11">
        <name>Mg(2+)</name>
        <dbReference type="ChEBI" id="CHEBI:18420"/>
    </cofactor>
    <text evidence="11">Binds 1 Mg(2+) ion per subunit.</text>
</comment>
<dbReference type="OrthoDB" id="9785953at2"/>
<evidence type="ECO:0000313" key="15">
    <source>
        <dbReference type="EMBL" id="RCN58950.1"/>
    </source>
</evidence>
<dbReference type="PROSITE" id="PS00187">
    <property type="entry name" value="TPP_ENZYMES"/>
    <property type="match status" value="1"/>
</dbReference>
<dbReference type="GO" id="GO:0030976">
    <property type="term" value="F:thiamine pyrophosphate binding"/>
    <property type="evidence" value="ECO:0007669"/>
    <property type="project" value="UniProtKB-UniRule"/>
</dbReference>
<evidence type="ECO:0000256" key="3">
    <source>
        <dbReference type="ARBA" id="ARBA00007812"/>
    </source>
</evidence>
<comment type="pathway">
    <text evidence="1 11">Amino-acid biosynthesis; L-isoleucine biosynthesis; L-isoleucine from 2-oxobutanoate: step 1/4.</text>
</comment>
<comment type="pathway">
    <text evidence="2 11">Amino-acid biosynthesis; L-valine biosynthesis; L-valine from pyruvate: step 1/4.</text>
</comment>
<keyword evidence="9 11" id="KW-0786">Thiamine pyrophosphate</keyword>
<dbReference type="Gene3D" id="3.40.50.1220">
    <property type="entry name" value="TPP-binding domain"/>
    <property type="match status" value="1"/>
</dbReference>
<dbReference type="SUPFAM" id="SSF52467">
    <property type="entry name" value="DHS-like NAD/FAD-binding domain"/>
    <property type="match status" value="1"/>
</dbReference>
<feature type="domain" description="Thiamine pyrophosphate enzyme central" evidence="12">
    <location>
        <begin position="192"/>
        <end position="327"/>
    </location>
</feature>